<name>A0A371AWL7_9FIRM</name>
<feature type="transmembrane region" description="Helical" evidence="1">
    <location>
        <begin position="81"/>
        <end position="99"/>
    </location>
</feature>
<keyword evidence="1" id="KW-0472">Membrane</keyword>
<dbReference type="Proteomes" id="UP000255036">
    <property type="component" value="Unassembled WGS sequence"/>
</dbReference>
<sequence>MLYYFVTKMENGNGGYYYIPNTIGYIILLLIISTLLILISLIRSNKTTKKLQTKQLIFSSLAIALGVVASFIKFYNLPMGGSITLFSMLFICLVGYWFGPKIGIMTSVGYGLLQLFIEPYILSLPQLILDYILAYGALGLSGFMHNKKYGLYSGYILGVLGRYIFSFLSGIIFFANFAPKNFNPVIYALLYNGSYLIPEAAFTLIIITLPPMRYAINNVKKLTVQ</sequence>
<proteinExistence type="predicted"/>
<accession>A0A371AWL7</accession>
<keyword evidence="1" id="KW-1133">Transmembrane helix</keyword>
<feature type="transmembrane region" description="Helical" evidence="1">
    <location>
        <begin position="189"/>
        <end position="209"/>
    </location>
</feature>
<evidence type="ECO:0000313" key="3">
    <source>
        <dbReference type="Proteomes" id="UP000255036"/>
    </source>
</evidence>
<dbReference type="Gene3D" id="1.10.1760.20">
    <property type="match status" value="1"/>
</dbReference>
<evidence type="ECO:0000313" key="2">
    <source>
        <dbReference type="EMBL" id="RDU23974.1"/>
    </source>
</evidence>
<dbReference type="EMBL" id="QRCT01000016">
    <property type="protein sequence ID" value="RDU23974.1"/>
    <property type="molecule type" value="Genomic_DNA"/>
</dbReference>
<keyword evidence="3" id="KW-1185">Reference proteome</keyword>
<dbReference type="GO" id="GO:0015234">
    <property type="term" value="F:thiamine transmembrane transporter activity"/>
    <property type="evidence" value="ECO:0007669"/>
    <property type="project" value="InterPro"/>
</dbReference>
<organism evidence="2 3">
    <name type="scientific">Anaerosacchariphilus polymeriproducens</name>
    <dbReference type="NCBI Taxonomy" id="1812858"/>
    <lineage>
        <taxon>Bacteria</taxon>
        <taxon>Bacillati</taxon>
        <taxon>Bacillota</taxon>
        <taxon>Clostridia</taxon>
        <taxon>Lachnospirales</taxon>
        <taxon>Lachnospiraceae</taxon>
        <taxon>Anaerosacchariphilus</taxon>
    </lineage>
</organism>
<feature type="transmembrane region" description="Helical" evidence="1">
    <location>
        <begin position="120"/>
        <end position="143"/>
    </location>
</feature>
<evidence type="ECO:0000256" key="1">
    <source>
        <dbReference type="SAM" id="Phobius"/>
    </source>
</evidence>
<dbReference type="OrthoDB" id="9795813at2"/>
<dbReference type="RefSeq" id="WP_115481408.1">
    <property type="nucleotide sequence ID" value="NZ_QRCT01000016.1"/>
</dbReference>
<feature type="transmembrane region" description="Helical" evidence="1">
    <location>
        <begin position="155"/>
        <end position="177"/>
    </location>
</feature>
<dbReference type="AlphaFoldDB" id="A0A371AWL7"/>
<dbReference type="InterPro" id="IPR012651">
    <property type="entry name" value="Thia_Transptr_ThiT"/>
</dbReference>
<reference evidence="2 3" key="1">
    <citation type="submission" date="2018-07" db="EMBL/GenBank/DDBJ databases">
        <title>Anaerosacharophilus polymeroproducens gen. nov. sp. nov., an anaerobic bacterium isolated from salt field.</title>
        <authorList>
            <person name="Kim W."/>
            <person name="Yang S.-H."/>
            <person name="Oh J."/>
            <person name="Lee J.-H."/>
            <person name="Kwon K.K."/>
        </authorList>
    </citation>
    <scope>NUCLEOTIDE SEQUENCE [LARGE SCALE GENOMIC DNA]</scope>
    <source>
        <strain evidence="2 3">MCWD5</strain>
    </source>
</reference>
<feature type="transmembrane region" description="Helical" evidence="1">
    <location>
        <begin position="56"/>
        <end position="75"/>
    </location>
</feature>
<comment type="caution">
    <text evidence="2">The sequence shown here is derived from an EMBL/GenBank/DDBJ whole genome shotgun (WGS) entry which is preliminary data.</text>
</comment>
<protein>
    <submittedName>
        <fullName evidence="2">Proton-coupled thiamine transporter YuaJ</fullName>
    </submittedName>
</protein>
<dbReference type="Pfam" id="PF09515">
    <property type="entry name" value="Thia_YuaJ"/>
    <property type="match status" value="1"/>
</dbReference>
<keyword evidence="1" id="KW-0812">Transmembrane</keyword>
<gene>
    <name evidence="2" type="ORF">DWV06_06680</name>
</gene>
<feature type="transmembrane region" description="Helical" evidence="1">
    <location>
        <begin position="23"/>
        <end position="44"/>
    </location>
</feature>
<dbReference type="GO" id="GO:0005886">
    <property type="term" value="C:plasma membrane"/>
    <property type="evidence" value="ECO:0007669"/>
    <property type="project" value="InterPro"/>
</dbReference>